<keyword evidence="10" id="KW-1185">Reference proteome</keyword>
<feature type="chain" id="PRO_5032784211" evidence="6">
    <location>
        <begin position="22"/>
        <end position="188"/>
    </location>
</feature>
<evidence type="ECO:0000256" key="2">
    <source>
        <dbReference type="ARBA" id="ARBA00022801"/>
    </source>
</evidence>
<dbReference type="InterPro" id="IPR000340">
    <property type="entry name" value="Dual-sp_phosphatase_cat-dom"/>
</dbReference>
<dbReference type="GO" id="GO:0004725">
    <property type="term" value="F:protein tyrosine phosphatase activity"/>
    <property type="evidence" value="ECO:0007669"/>
    <property type="project" value="TreeGrafter"/>
</dbReference>
<comment type="catalytic activity">
    <reaction evidence="4">
        <text>O-phospho-L-seryl-[protein] + H2O = L-seryl-[protein] + phosphate</text>
        <dbReference type="Rhea" id="RHEA:20629"/>
        <dbReference type="Rhea" id="RHEA-COMP:9863"/>
        <dbReference type="Rhea" id="RHEA-COMP:11604"/>
        <dbReference type="ChEBI" id="CHEBI:15377"/>
        <dbReference type="ChEBI" id="CHEBI:29999"/>
        <dbReference type="ChEBI" id="CHEBI:43474"/>
        <dbReference type="ChEBI" id="CHEBI:83421"/>
        <dbReference type="EC" id="3.1.3.16"/>
    </reaction>
</comment>
<dbReference type="GO" id="GO:0007165">
    <property type="term" value="P:signal transduction"/>
    <property type="evidence" value="ECO:0007669"/>
    <property type="project" value="TreeGrafter"/>
</dbReference>
<evidence type="ECO:0000256" key="5">
    <source>
        <dbReference type="ARBA" id="ARBA00048336"/>
    </source>
</evidence>
<proteinExistence type="inferred from homology"/>
<dbReference type="AlphaFoldDB" id="A0A835YYN1"/>
<dbReference type="InterPro" id="IPR020422">
    <property type="entry name" value="TYR_PHOSPHATASE_DUAL_dom"/>
</dbReference>
<dbReference type="InterPro" id="IPR016130">
    <property type="entry name" value="Tyr_Pase_AS"/>
</dbReference>
<feature type="domain" description="Tyrosine specific protein phosphatases" evidence="8">
    <location>
        <begin position="118"/>
        <end position="170"/>
    </location>
</feature>
<accession>A0A835YYN1</accession>
<dbReference type="PANTHER" id="PTHR45948:SF2">
    <property type="entry name" value="DUAL SPECIFICITY PROTEIN PHOSPHATASE"/>
    <property type="match status" value="1"/>
</dbReference>
<dbReference type="EMBL" id="JAFCMP010000246">
    <property type="protein sequence ID" value="KAG5182467.1"/>
    <property type="molecule type" value="Genomic_DNA"/>
</dbReference>
<comment type="similarity">
    <text evidence="1">Belongs to the protein-tyrosine phosphatase family. Non-receptor class dual specificity subfamily.</text>
</comment>
<organism evidence="9 10">
    <name type="scientific">Tribonema minus</name>
    <dbReference type="NCBI Taxonomy" id="303371"/>
    <lineage>
        <taxon>Eukaryota</taxon>
        <taxon>Sar</taxon>
        <taxon>Stramenopiles</taxon>
        <taxon>Ochrophyta</taxon>
        <taxon>PX clade</taxon>
        <taxon>Xanthophyceae</taxon>
        <taxon>Tribonematales</taxon>
        <taxon>Tribonemataceae</taxon>
        <taxon>Tribonema</taxon>
    </lineage>
</organism>
<dbReference type="Pfam" id="PF00782">
    <property type="entry name" value="DSPc"/>
    <property type="match status" value="1"/>
</dbReference>
<name>A0A835YYN1_9STRA</name>
<dbReference type="GO" id="GO:0005829">
    <property type="term" value="C:cytosol"/>
    <property type="evidence" value="ECO:0007669"/>
    <property type="project" value="TreeGrafter"/>
</dbReference>
<feature type="domain" description="Tyrosine-protein phosphatase" evidence="7">
    <location>
        <begin position="52"/>
        <end position="188"/>
    </location>
</feature>
<evidence type="ECO:0000259" key="7">
    <source>
        <dbReference type="PROSITE" id="PS50054"/>
    </source>
</evidence>
<dbReference type="CDD" id="cd14498">
    <property type="entry name" value="DSP"/>
    <property type="match status" value="1"/>
</dbReference>
<comment type="caution">
    <text evidence="9">The sequence shown here is derived from an EMBL/GenBank/DDBJ whole genome shotgun (WGS) entry which is preliminary data.</text>
</comment>
<evidence type="ECO:0000313" key="9">
    <source>
        <dbReference type="EMBL" id="KAG5182467.1"/>
    </source>
</evidence>
<keyword evidence="2" id="KW-0378">Hydrolase</keyword>
<evidence type="ECO:0000313" key="10">
    <source>
        <dbReference type="Proteomes" id="UP000664859"/>
    </source>
</evidence>
<dbReference type="SUPFAM" id="SSF52799">
    <property type="entry name" value="(Phosphotyrosine protein) phosphatases II"/>
    <property type="match status" value="1"/>
</dbReference>
<dbReference type="PROSITE" id="PS00383">
    <property type="entry name" value="TYR_PHOSPHATASE_1"/>
    <property type="match status" value="1"/>
</dbReference>
<evidence type="ECO:0000256" key="4">
    <source>
        <dbReference type="ARBA" id="ARBA00047761"/>
    </source>
</evidence>
<dbReference type="PANTHER" id="PTHR45948">
    <property type="entry name" value="DUAL SPECIFICITY PROTEIN PHOSPHATASE DDB_G0269404-RELATED"/>
    <property type="match status" value="1"/>
</dbReference>
<dbReference type="SMART" id="SM00195">
    <property type="entry name" value="DSPc"/>
    <property type="match status" value="1"/>
</dbReference>
<evidence type="ECO:0000256" key="1">
    <source>
        <dbReference type="ARBA" id="ARBA00008601"/>
    </source>
</evidence>
<keyword evidence="3" id="KW-0904">Protein phosphatase</keyword>
<dbReference type="InterPro" id="IPR029021">
    <property type="entry name" value="Prot-tyrosine_phosphatase-like"/>
</dbReference>
<sequence>MAVWTVTLALLSALFFSTTSAFLPAPFTLQAARLGRSSGLCAMSLRSFPGDEANEVLPGLFIGSKAAAEDKAALQSNGITHVLTTTGMAPPFPDDFEYLVINLADGGCAITDDLPGCLEFVSKAREGGSGGVLVHCGGGSGRSGAVTIAAVMKEKGLSADDALSFVQRYRSKVSPPEPFMEQLRAGNL</sequence>
<protein>
    <submittedName>
        <fullName evidence="9">Protein-tyrosine phosphatase-like protein</fullName>
    </submittedName>
</protein>
<evidence type="ECO:0000256" key="6">
    <source>
        <dbReference type="SAM" id="SignalP"/>
    </source>
</evidence>
<comment type="catalytic activity">
    <reaction evidence="5">
        <text>O-phospho-L-threonyl-[protein] + H2O = L-threonyl-[protein] + phosphate</text>
        <dbReference type="Rhea" id="RHEA:47004"/>
        <dbReference type="Rhea" id="RHEA-COMP:11060"/>
        <dbReference type="Rhea" id="RHEA-COMP:11605"/>
        <dbReference type="ChEBI" id="CHEBI:15377"/>
        <dbReference type="ChEBI" id="CHEBI:30013"/>
        <dbReference type="ChEBI" id="CHEBI:43474"/>
        <dbReference type="ChEBI" id="CHEBI:61977"/>
        <dbReference type="EC" id="3.1.3.16"/>
    </reaction>
</comment>
<evidence type="ECO:0000259" key="8">
    <source>
        <dbReference type="PROSITE" id="PS50056"/>
    </source>
</evidence>
<reference evidence="9" key="1">
    <citation type="submission" date="2021-02" db="EMBL/GenBank/DDBJ databases">
        <title>First Annotated Genome of the Yellow-green Alga Tribonema minus.</title>
        <authorList>
            <person name="Mahan K.M."/>
        </authorList>
    </citation>
    <scope>NUCLEOTIDE SEQUENCE</scope>
    <source>
        <strain evidence="9">UTEX B ZZ1240</strain>
    </source>
</reference>
<dbReference type="PROSITE" id="PS50056">
    <property type="entry name" value="TYR_PHOSPHATASE_2"/>
    <property type="match status" value="1"/>
</dbReference>
<dbReference type="Gene3D" id="3.90.190.10">
    <property type="entry name" value="Protein tyrosine phosphatase superfamily"/>
    <property type="match status" value="1"/>
</dbReference>
<dbReference type="InterPro" id="IPR000387">
    <property type="entry name" value="Tyr_Pase_dom"/>
</dbReference>
<gene>
    <name evidence="9" type="ORF">JKP88DRAFT_221200</name>
</gene>
<dbReference type="OrthoDB" id="10252009at2759"/>
<dbReference type="GO" id="GO:0004722">
    <property type="term" value="F:protein serine/threonine phosphatase activity"/>
    <property type="evidence" value="ECO:0007669"/>
    <property type="project" value="UniProtKB-EC"/>
</dbReference>
<dbReference type="Proteomes" id="UP000664859">
    <property type="component" value="Unassembled WGS sequence"/>
</dbReference>
<keyword evidence="6" id="KW-0732">Signal</keyword>
<dbReference type="PROSITE" id="PS50054">
    <property type="entry name" value="TYR_PHOSPHATASE_DUAL"/>
    <property type="match status" value="1"/>
</dbReference>
<evidence type="ECO:0000256" key="3">
    <source>
        <dbReference type="ARBA" id="ARBA00022912"/>
    </source>
</evidence>
<feature type="signal peptide" evidence="6">
    <location>
        <begin position="1"/>
        <end position="21"/>
    </location>
</feature>